<proteinExistence type="predicted"/>
<feature type="region of interest" description="Disordered" evidence="1">
    <location>
        <begin position="95"/>
        <end position="114"/>
    </location>
</feature>
<comment type="caution">
    <text evidence="2">The sequence shown here is derived from an EMBL/GenBank/DDBJ whole genome shotgun (WGS) entry which is preliminary data.</text>
</comment>
<keyword evidence="3" id="KW-1185">Reference proteome</keyword>
<evidence type="ECO:0000313" key="2">
    <source>
        <dbReference type="EMBL" id="CAI0393789.1"/>
    </source>
</evidence>
<reference evidence="2" key="1">
    <citation type="submission" date="2022-08" db="EMBL/GenBank/DDBJ databases">
        <authorList>
            <person name="Gutierrez-Valencia J."/>
        </authorList>
    </citation>
    <scope>NUCLEOTIDE SEQUENCE</scope>
</reference>
<organism evidence="2 3">
    <name type="scientific">Linum tenue</name>
    <dbReference type="NCBI Taxonomy" id="586396"/>
    <lineage>
        <taxon>Eukaryota</taxon>
        <taxon>Viridiplantae</taxon>
        <taxon>Streptophyta</taxon>
        <taxon>Embryophyta</taxon>
        <taxon>Tracheophyta</taxon>
        <taxon>Spermatophyta</taxon>
        <taxon>Magnoliopsida</taxon>
        <taxon>eudicotyledons</taxon>
        <taxon>Gunneridae</taxon>
        <taxon>Pentapetalae</taxon>
        <taxon>rosids</taxon>
        <taxon>fabids</taxon>
        <taxon>Malpighiales</taxon>
        <taxon>Linaceae</taxon>
        <taxon>Linum</taxon>
    </lineage>
</organism>
<accession>A0AAV0IAU6</accession>
<dbReference type="AlphaFoldDB" id="A0AAV0IAU6"/>
<dbReference type="Proteomes" id="UP001154282">
    <property type="component" value="Unassembled WGS sequence"/>
</dbReference>
<protein>
    <submittedName>
        <fullName evidence="2">Uncharacterized protein</fullName>
    </submittedName>
</protein>
<name>A0AAV0IAU6_9ROSI</name>
<sequence>MSALRAASFQLTSLFEYSWNKQTQQILTMSRMLQPAMSTIDPPPARVFAQRVLELKEQGVDGKAAISAADEEYKAERKAKRAAYARLKEIARLQGKEPPARPYPKSKRETLAEERWHSRKPRIFEIVRRLKDEMTADTNERFNRGY</sequence>
<dbReference type="PANTHER" id="PTHR35693:SF1">
    <property type="entry name" value="EXPRESSED PROTEIN"/>
    <property type="match status" value="1"/>
</dbReference>
<gene>
    <name evidence="2" type="ORF">LITE_LOCUS8077</name>
</gene>
<dbReference type="EMBL" id="CAMGYJ010000003">
    <property type="protein sequence ID" value="CAI0393789.1"/>
    <property type="molecule type" value="Genomic_DNA"/>
</dbReference>
<evidence type="ECO:0000256" key="1">
    <source>
        <dbReference type="SAM" id="MobiDB-lite"/>
    </source>
</evidence>
<evidence type="ECO:0000313" key="3">
    <source>
        <dbReference type="Proteomes" id="UP001154282"/>
    </source>
</evidence>
<dbReference type="PANTHER" id="PTHR35693">
    <property type="entry name" value="EXPRESSED PROTEIN"/>
    <property type="match status" value="1"/>
</dbReference>